<dbReference type="Proteomes" id="UP001056120">
    <property type="component" value="Linkage Group LG01"/>
</dbReference>
<name>A0ACB9K713_9ASTR</name>
<organism evidence="1 2">
    <name type="scientific">Smallanthus sonchifolius</name>
    <dbReference type="NCBI Taxonomy" id="185202"/>
    <lineage>
        <taxon>Eukaryota</taxon>
        <taxon>Viridiplantae</taxon>
        <taxon>Streptophyta</taxon>
        <taxon>Embryophyta</taxon>
        <taxon>Tracheophyta</taxon>
        <taxon>Spermatophyta</taxon>
        <taxon>Magnoliopsida</taxon>
        <taxon>eudicotyledons</taxon>
        <taxon>Gunneridae</taxon>
        <taxon>Pentapetalae</taxon>
        <taxon>asterids</taxon>
        <taxon>campanulids</taxon>
        <taxon>Asterales</taxon>
        <taxon>Asteraceae</taxon>
        <taxon>Asteroideae</taxon>
        <taxon>Heliantheae alliance</taxon>
        <taxon>Millerieae</taxon>
        <taxon>Smallanthus</taxon>
    </lineage>
</organism>
<protein>
    <submittedName>
        <fullName evidence="1">Uncharacterized protein</fullName>
    </submittedName>
</protein>
<evidence type="ECO:0000313" key="1">
    <source>
        <dbReference type="EMBL" id="KAI3828077.1"/>
    </source>
</evidence>
<dbReference type="EMBL" id="CM042018">
    <property type="protein sequence ID" value="KAI3828077.1"/>
    <property type="molecule type" value="Genomic_DNA"/>
</dbReference>
<proteinExistence type="predicted"/>
<sequence>MMLERRNNAFGNHKENETEKMPKVIERQYNTVAYSDTALVKGKSSTMHKQTSSFQDNKSLEQPSNVIRSKSPYKDMQIEQRFSSKPVKKAVVSAPPEVDADMKTRILRLMEDSKSSFDLEEFIKAKKTRCTNEIYTPQYGLDKAITMGILDTNLVIHVDKAVKTALNILEDGGSVEDAKAVCEPNVLNQLTRWKKKLQVFLAPFLHGARYTSFGRHFTKVDKLKEEE</sequence>
<evidence type="ECO:0000313" key="2">
    <source>
        <dbReference type="Proteomes" id="UP001056120"/>
    </source>
</evidence>
<accession>A0ACB9K713</accession>
<reference evidence="2" key="1">
    <citation type="journal article" date="2022" name="Mol. Ecol. Resour.">
        <title>The genomes of chicory, endive, great burdock and yacon provide insights into Asteraceae palaeo-polyploidization history and plant inulin production.</title>
        <authorList>
            <person name="Fan W."/>
            <person name="Wang S."/>
            <person name="Wang H."/>
            <person name="Wang A."/>
            <person name="Jiang F."/>
            <person name="Liu H."/>
            <person name="Zhao H."/>
            <person name="Xu D."/>
            <person name="Zhang Y."/>
        </authorList>
    </citation>
    <scope>NUCLEOTIDE SEQUENCE [LARGE SCALE GENOMIC DNA]</scope>
    <source>
        <strain evidence="2">cv. Yunnan</strain>
    </source>
</reference>
<keyword evidence="2" id="KW-1185">Reference proteome</keyword>
<gene>
    <name evidence="1" type="ORF">L1987_02174</name>
</gene>
<reference evidence="1 2" key="2">
    <citation type="journal article" date="2022" name="Mol. Ecol. Resour.">
        <title>The genomes of chicory, endive, great burdock and yacon provide insights into Asteraceae paleo-polyploidization history and plant inulin production.</title>
        <authorList>
            <person name="Fan W."/>
            <person name="Wang S."/>
            <person name="Wang H."/>
            <person name="Wang A."/>
            <person name="Jiang F."/>
            <person name="Liu H."/>
            <person name="Zhao H."/>
            <person name="Xu D."/>
            <person name="Zhang Y."/>
        </authorList>
    </citation>
    <scope>NUCLEOTIDE SEQUENCE [LARGE SCALE GENOMIC DNA]</scope>
    <source>
        <strain evidence="2">cv. Yunnan</strain>
        <tissue evidence="1">Leaves</tissue>
    </source>
</reference>
<comment type="caution">
    <text evidence="1">The sequence shown here is derived from an EMBL/GenBank/DDBJ whole genome shotgun (WGS) entry which is preliminary data.</text>
</comment>